<evidence type="ECO:0000313" key="2">
    <source>
        <dbReference type="EMBL" id="SHJ79535.1"/>
    </source>
</evidence>
<dbReference type="Proteomes" id="UP000184192">
    <property type="component" value="Unassembled WGS sequence"/>
</dbReference>
<evidence type="ECO:0000259" key="1">
    <source>
        <dbReference type="PROSITE" id="PS50943"/>
    </source>
</evidence>
<dbReference type="PROSITE" id="PS50943">
    <property type="entry name" value="HTH_CROC1"/>
    <property type="match status" value="1"/>
</dbReference>
<proteinExistence type="predicted"/>
<dbReference type="InterPro" id="IPR001387">
    <property type="entry name" value="Cro/C1-type_HTH"/>
</dbReference>
<dbReference type="AlphaFoldDB" id="A0A1M6M7U1"/>
<dbReference type="GO" id="GO:0003677">
    <property type="term" value="F:DNA binding"/>
    <property type="evidence" value="ECO:0007669"/>
    <property type="project" value="InterPro"/>
</dbReference>
<feature type="domain" description="HTH cro/C1-type" evidence="1">
    <location>
        <begin position="10"/>
        <end position="64"/>
    </location>
</feature>
<dbReference type="EMBL" id="FQZN01000065">
    <property type="protein sequence ID" value="SHJ79535.1"/>
    <property type="molecule type" value="Genomic_DNA"/>
</dbReference>
<dbReference type="SUPFAM" id="SSF47413">
    <property type="entry name" value="lambda repressor-like DNA-binding domains"/>
    <property type="match status" value="1"/>
</dbReference>
<keyword evidence="3" id="KW-1185">Reference proteome</keyword>
<reference evidence="3" key="1">
    <citation type="submission" date="2016-11" db="EMBL/GenBank/DDBJ databases">
        <authorList>
            <person name="Varghese N."/>
            <person name="Submissions S."/>
        </authorList>
    </citation>
    <scope>NUCLEOTIDE SEQUENCE [LARGE SCALE GENOMIC DNA]</scope>
    <source>
        <strain evidence="3">DSM 26884</strain>
    </source>
</reference>
<dbReference type="CDD" id="cd00093">
    <property type="entry name" value="HTH_XRE"/>
    <property type="match status" value="1"/>
</dbReference>
<protein>
    <submittedName>
        <fullName evidence="2">Transcriptional regulator, y4mF family</fullName>
    </submittedName>
</protein>
<dbReference type="Pfam" id="PF01381">
    <property type="entry name" value="HTH_3"/>
    <property type="match status" value="1"/>
</dbReference>
<name>A0A1M6M7U1_9BACE</name>
<dbReference type="GeneID" id="92714950"/>
<gene>
    <name evidence="2" type="ORF">SAMN05444350_1654</name>
</gene>
<accession>A0A1M6M7U1</accession>
<dbReference type="SMART" id="SM00530">
    <property type="entry name" value="HTH_XRE"/>
    <property type="match status" value="1"/>
</dbReference>
<organism evidence="2 3">
    <name type="scientific">Bacteroides stercorirosoris</name>
    <dbReference type="NCBI Taxonomy" id="871324"/>
    <lineage>
        <taxon>Bacteria</taxon>
        <taxon>Pseudomonadati</taxon>
        <taxon>Bacteroidota</taxon>
        <taxon>Bacteroidia</taxon>
        <taxon>Bacteroidales</taxon>
        <taxon>Bacteroidaceae</taxon>
        <taxon>Bacteroides</taxon>
    </lineage>
</organism>
<dbReference type="Gene3D" id="1.10.260.40">
    <property type="entry name" value="lambda repressor-like DNA-binding domains"/>
    <property type="match status" value="1"/>
</dbReference>
<evidence type="ECO:0000313" key="3">
    <source>
        <dbReference type="Proteomes" id="UP000184192"/>
    </source>
</evidence>
<sequence>MNTKEIGVIIKKRRQYLKVKQQELADLAGVGINTLVAIERGQGNPKLETLLAILDTLGLQVEIRLKD</sequence>
<dbReference type="RefSeq" id="WP_025835993.1">
    <property type="nucleotide sequence ID" value="NZ_FQZN01000065.1"/>
</dbReference>
<dbReference type="InterPro" id="IPR010982">
    <property type="entry name" value="Lambda_DNA-bd_dom_sf"/>
</dbReference>
<dbReference type="eggNOG" id="COG1396">
    <property type="taxonomic scope" value="Bacteria"/>
</dbReference>